<evidence type="ECO:0000313" key="3">
    <source>
        <dbReference type="Proteomes" id="UP001185092"/>
    </source>
</evidence>
<dbReference type="SUPFAM" id="SSF52540">
    <property type="entry name" value="P-loop containing nucleoside triphosphate hydrolases"/>
    <property type="match status" value="1"/>
</dbReference>
<protein>
    <submittedName>
        <fullName evidence="2">Chromosome partitioning protein</fullName>
    </submittedName>
</protein>
<dbReference type="InterPro" id="IPR027417">
    <property type="entry name" value="P-loop_NTPase"/>
</dbReference>
<name>A0AAE3XSA8_9BACT</name>
<evidence type="ECO:0000259" key="1">
    <source>
        <dbReference type="Pfam" id="PF13614"/>
    </source>
</evidence>
<dbReference type="RefSeq" id="WP_309942996.1">
    <property type="nucleotide sequence ID" value="NZ_AP025307.1"/>
</dbReference>
<keyword evidence="3" id="KW-1185">Reference proteome</keyword>
<dbReference type="InterPro" id="IPR025669">
    <property type="entry name" value="AAA_dom"/>
</dbReference>
<dbReference type="InterPro" id="IPR050678">
    <property type="entry name" value="DNA_Partitioning_ATPase"/>
</dbReference>
<comment type="caution">
    <text evidence="2">The sequence shown here is derived from an EMBL/GenBank/DDBJ whole genome shotgun (WGS) entry which is preliminary data.</text>
</comment>
<dbReference type="Proteomes" id="UP001185092">
    <property type="component" value="Unassembled WGS sequence"/>
</dbReference>
<dbReference type="Gene3D" id="3.40.50.300">
    <property type="entry name" value="P-loop containing nucleotide triphosphate hydrolases"/>
    <property type="match status" value="1"/>
</dbReference>
<feature type="domain" description="AAA" evidence="1">
    <location>
        <begin position="68"/>
        <end position="229"/>
    </location>
</feature>
<dbReference type="Pfam" id="PF13614">
    <property type="entry name" value="AAA_31"/>
    <property type="match status" value="1"/>
</dbReference>
<dbReference type="CDD" id="cd02042">
    <property type="entry name" value="ParAB_family"/>
    <property type="match status" value="1"/>
</dbReference>
<dbReference type="PANTHER" id="PTHR13696">
    <property type="entry name" value="P-LOOP CONTAINING NUCLEOSIDE TRIPHOSPHATE HYDROLASE"/>
    <property type="match status" value="1"/>
</dbReference>
<dbReference type="EMBL" id="JAVDQD010000012">
    <property type="protein sequence ID" value="MDR6241848.1"/>
    <property type="molecule type" value="Genomic_DNA"/>
</dbReference>
<gene>
    <name evidence="2" type="ORF">HNQ88_004935</name>
</gene>
<sequence>MITNEDIVNFFNENDAISISVIEKKADLPHSTLSKAIKGNRKLNKEHIRKVLPVIKQIGFDKEAYLCRTLAVVNNKGGVSKTTTVHALGVRLAELGFKVLIVDLDNQSNLTANCGIEDSSFHILSPGVKPLNIKENLDLIPCNMELDELQEELAGEYDQWTRVRSILRPYKEVYDFIIIDTAPSLGLFTGNAVIASDEIIIPTQAQRNSVEGLNKVFRLVENIGEKFERKPKISGILVSQYQNTSVQKMYHEILEEKYEDLLFKANIPLLTVVQQAVAMNVSIFEFDSKNQAVKAYIELADEILNQMN</sequence>
<dbReference type="PANTHER" id="PTHR13696:SF99">
    <property type="entry name" value="COBYRINIC ACID AC-DIAMIDE SYNTHASE"/>
    <property type="match status" value="1"/>
</dbReference>
<accession>A0AAE3XSA8</accession>
<evidence type="ECO:0000313" key="2">
    <source>
        <dbReference type="EMBL" id="MDR6241848.1"/>
    </source>
</evidence>
<proteinExistence type="predicted"/>
<organism evidence="2 3">
    <name type="scientific">Aureibacter tunicatorum</name>
    <dbReference type="NCBI Taxonomy" id="866807"/>
    <lineage>
        <taxon>Bacteria</taxon>
        <taxon>Pseudomonadati</taxon>
        <taxon>Bacteroidota</taxon>
        <taxon>Cytophagia</taxon>
        <taxon>Cytophagales</taxon>
        <taxon>Persicobacteraceae</taxon>
        <taxon>Aureibacter</taxon>
    </lineage>
</organism>
<dbReference type="AlphaFoldDB" id="A0AAE3XSA8"/>
<reference evidence="2" key="1">
    <citation type="submission" date="2023-07" db="EMBL/GenBank/DDBJ databases">
        <title>Genomic Encyclopedia of Type Strains, Phase IV (KMG-IV): sequencing the most valuable type-strain genomes for metagenomic binning, comparative biology and taxonomic classification.</title>
        <authorList>
            <person name="Goeker M."/>
        </authorList>
    </citation>
    <scope>NUCLEOTIDE SEQUENCE</scope>
    <source>
        <strain evidence="2">DSM 26174</strain>
    </source>
</reference>